<evidence type="ECO:0000313" key="3">
    <source>
        <dbReference type="Proteomes" id="UP000319894"/>
    </source>
</evidence>
<dbReference type="GO" id="GO:0052717">
    <property type="term" value="F:tRNA-specific adenosine-34 deaminase activity"/>
    <property type="evidence" value="ECO:0007669"/>
    <property type="project" value="UniProtKB-EC"/>
</dbReference>
<dbReference type="CDD" id="cd01285">
    <property type="entry name" value="nucleoside_deaminase"/>
    <property type="match status" value="1"/>
</dbReference>
<dbReference type="Proteomes" id="UP000319894">
    <property type="component" value="Unassembled WGS sequence"/>
</dbReference>
<dbReference type="AlphaFoldDB" id="A0A554N9B0"/>
<proteinExistence type="predicted"/>
<evidence type="ECO:0000259" key="1">
    <source>
        <dbReference type="PROSITE" id="PS51747"/>
    </source>
</evidence>
<reference evidence="2 3" key="1">
    <citation type="submission" date="2018-06" db="EMBL/GenBank/DDBJ databases">
        <title>Natronomonas sp. F16-60 a new haloarchaeon isolated from a solar saltern of Isla Cristina, Huelva, Spain.</title>
        <authorList>
            <person name="Duran-Viseras A."/>
            <person name="Sanchez-Porro C."/>
            <person name="Ventosa A."/>
        </authorList>
    </citation>
    <scope>NUCLEOTIDE SEQUENCE [LARGE SCALE GENOMIC DNA]</scope>
    <source>
        <strain evidence="2 3">F16-60</strain>
    </source>
</reference>
<dbReference type="PANTHER" id="PTHR11079">
    <property type="entry name" value="CYTOSINE DEAMINASE FAMILY MEMBER"/>
    <property type="match status" value="1"/>
</dbReference>
<organism evidence="2 3">
    <name type="scientific">Haloglomus irregulare</name>
    <dbReference type="NCBI Taxonomy" id="2234134"/>
    <lineage>
        <taxon>Archaea</taxon>
        <taxon>Methanobacteriati</taxon>
        <taxon>Methanobacteriota</taxon>
        <taxon>Stenosarchaea group</taxon>
        <taxon>Halobacteria</taxon>
        <taxon>Halobacteriales</taxon>
        <taxon>Natronomonadaceae</taxon>
        <taxon>Haloglomus</taxon>
    </lineage>
</organism>
<comment type="caution">
    <text evidence="2">The sequence shown here is derived from an EMBL/GenBank/DDBJ whole genome shotgun (WGS) entry which is preliminary data.</text>
</comment>
<protein>
    <submittedName>
        <fullName evidence="2">Nucleoside deaminase</fullName>
    </submittedName>
</protein>
<dbReference type="EMBL" id="QMDX01000005">
    <property type="protein sequence ID" value="TSD13994.1"/>
    <property type="molecule type" value="Genomic_DNA"/>
</dbReference>
<accession>A0A554N9B0</accession>
<dbReference type="InterPro" id="IPR016193">
    <property type="entry name" value="Cytidine_deaminase-like"/>
</dbReference>
<feature type="domain" description="CMP/dCMP-type deaminase" evidence="1">
    <location>
        <begin position="8"/>
        <end position="130"/>
    </location>
</feature>
<keyword evidence="3" id="KW-1185">Reference proteome</keyword>
<dbReference type="PANTHER" id="PTHR11079:SF179">
    <property type="entry name" value="TRNA(ADENINE(34)) DEAMINASE, CHLOROPLASTIC"/>
    <property type="match status" value="1"/>
</dbReference>
<dbReference type="Pfam" id="PF14437">
    <property type="entry name" value="MafB19-deam"/>
    <property type="match status" value="1"/>
</dbReference>
<dbReference type="GO" id="GO:0002100">
    <property type="term" value="P:tRNA wobble adenosine to inosine editing"/>
    <property type="evidence" value="ECO:0007669"/>
    <property type="project" value="InterPro"/>
</dbReference>
<dbReference type="Gene3D" id="3.40.140.10">
    <property type="entry name" value="Cytidine Deaminase, domain 2"/>
    <property type="match status" value="1"/>
</dbReference>
<dbReference type="InterPro" id="IPR002125">
    <property type="entry name" value="CMP_dCMP_dom"/>
</dbReference>
<evidence type="ECO:0000313" key="2">
    <source>
        <dbReference type="EMBL" id="TSD13994.1"/>
    </source>
</evidence>
<dbReference type="PROSITE" id="PS51747">
    <property type="entry name" value="CYT_DCMP_DEAMINASES_2"/>
    <property type="match status" value="1"/>
</dbReference>
<gene>
    <name evidence="2" type="ORF">DP107_10150</name>
</gene>
<dbReference type="InParanoid" id="A0A554N9B0"/>
<sequence length="153" mass="16492">MSTDLDTFDHETHMRRAIELAGEAADRGDEPFGSVLIRGDDIVLEASNRVNTADDIRRHPELDLAMRAVREFTPEERAATAMYTSTEPCPMCAGGLRSTALGRVVYSVDADEVVEFTGGGAAVRSAAILDGITGVRGPVLNAEGRAVHEAYDW</sequence>
<dbReference type="SUPFAM" id="SSF53927">
    <property type="entry name" value="Cytidine deaminase-like"/>
    <property type="match status" value="1"/>
</dbReference>
<name>A0A554N9B0_9EURY</name>
<dbReference type="InterPro" id="IPR058535">
    <property type="entry name" value="MafB19-deam"/>
</dbReference>
<dbReference type="RefSeq" id="WP_144262045.1">
    <property type="nucleotide sequence ID" value="NZ_QMDX01000005.1"/>
</dbReference>
<dbReference type="GO" id="GO:0046872">
    <property type="term" value="F:metal ion binding"/>
    <property type="evidence" value="ECO:0007669"/>
    <property type="project" value="UniProtKB-KW"/>
</dbReference>